<reference evidence="12" key="1">
    <citation type="submission" date="2011-02" db="EMBL/GenBank/DDBJ databases">
        <title>The Genome Sequence of Capsaspora owczarzaki ATCC 30864.</title>
        <authorList>
            <person name="Russ C."/>
            <person name="Cuomo C."/>
            <person name="Burger G."/>
            <person name="Gray M.W."/>
            <person name="Holland P.W.H."/>
            <person name="King N."/>
            <person name="Lang F.B.F."/>
            <person name="Roger A.J."/>
            <person name="Ruiz-Trillo I."/>
            <person name="Young S.K."/>
            <person name="Zeng Q."/>
            <person name="Gargeya S."/>
            <person name="Alvarado L."/>
            <person name="Berlin A."/>
            <person name="Chapman S.B."/>
            <person name="Chen Z."/>
            <person name="Freedman E."/>
            <person name="Gellesch M."/>
            <person name="Goldberg J."/>
            <person name="Griggs A."/>
            <person name="Gujja S."/>
            <person name="Heilman E."/>
            <person name="Heiman D."/>
            <person name="Howarth C."/>
            <person name="Mehta T."/>
            <person name="Neiman D."/>
            <person name="Pearson M."/>
            <person name="Roberts A."/>
            <person name="Saif S."/>
            <person name="Shea T."/>
            <person name="Shenoy N."/>
            <person name="Sisk P."/>
            <person name="Stolte C."/>
            <person name="Sykes S."/>
            <person name="White J."/>
            <person name="Yandava C."/>
            <person name="Haas B."/>
            <person name="Nusbaum C."/>
            <person name="Birren B."/>
        </authorList>
    </citation>
    <scope>NUCLEOTIDE SEQUENCE</scope>
    <source>
        <strain evidence="12">ATCC 30864</strain>
    </source>
</reference>
<sequence>MLSSQRQVLSGSTAIAAPTSLDDYMARTRNPVPEQATGSTGGGGVGGGGGDGWGSSHSHGGDDDDHGHGHSHGGDACCKDGDGSEGFTNNLPIDQRCWNSIVLNNFDPFWKLLESRPELLFRSDAEGRSALHWAAAHNNVPAIQQALALRLKPDVRAAQTNQTPLHWAVTKGSLQAVRALLNAGADLNAVDSLGVNAIILAIQHKQFLMVHFLLSCGASLDSVDLYGCSCAHWAGYVGFLAIMNLFSVRQLSAIDNLGMTTLHRAADAGQLEMVEYLLSFKHDLDINATTKAGHTALDRATLKRHLELADLLVLSGAKGNYDAFGQSPLVLRKLGLGRCYSTLAPIASRYLRFLLRFSNSGSMMWVWLCVYAMAFVNVFWSMSFDRPDGDYRTGPIILHFLLKLLLVALAVCYGILLFMDPGVVDTSQGKNRIQLLVRQLLDESEKASSISMTNTDVCPTCQVIKPDRSKHCRSCRRCVTRFDHHCVWINNCVGENNHRLFFVFIVIQLSALVLVAALNLLGLYDRFDWSLPWKEMAVALGGLGIIPILVTIIAAAGTVITYMLVKNNLDLMVNNLTSNETMNAPRYPKFWRHQSNEEGHNLSKFVNPYDLGSSRNNLRAFWMRPIWPSTSASSFSGKSSMA</sequence>
<dbReference type="PANTHER" id="PTHR24161:SF17">
    <property type="entry name" value="PALMITOYLTRANSFERASE"/>
    <property type="match status" value="1"/>
</dbReference>
<feature type="transmembrane region" description="Helical" evidence="8">
    <location>
        <begin position="396"/>
        <end position="418"/>
    </location>
</feature>
<feature type="compositionally biased region" description="Basic and acidic residues" evidence="9">
    <location>
        <begin position="59"/>
        <end position="68"/>
    </location>
</feature>
<dbReference type="GO" id="GO:0000139">
    <property type="term" value="C:Golgi membrane"/>
    <property type="evidence" value="ECO:0007669"/>
    <property type="project" value="TreeGrafter"/>
</dbReference>
<dbReference type="GO" id="GO:0019706">
    <property type="term" value="F:protein-cysteine S-palmitoyltransferase activity"/>
    <property type="evidence" value="ECO:0007669"/>
    <property type="project" value="UniProtKB-EC"/>
</dbReference>
<accession>A0A0D2VJP7</accession>
<dbReference type="SMART" id="SM00248">
    <property type="entry name" value="ANK"/>
    <property type="match status" value="5"/>
</dbReference>
<keyword evidence="2 8" id="KW-0812">Transmembrane</keyword>
<dbReference type="PROSITE" id="PS50216">
    <property type="entry name" value="DHHC"/>
    <property type="match status" value="1"/>
</dbReference>
<keyword evidence="5 7" id="KW-0040">ANK repeat</keyword>
<evidence type="ECO:0000256" key="9">
    <source>
        <dbReference type="SAM" id="MobiDB-lite"/>
    </source>
</evidence>
<feature type="region of interest" description="Disordered" evidence="9">
    <location>
        <begin position="31"/>
        <end position="73"/>
    </location>
</feature>
<feature type="transmembrane region" description="Helical" evidence="8">
    <location>
        <begin position="500"/>
        <end position="524"/>
    </location>
</feature>
<dbReference type="InterPro" id="IPR001594">
    <property type="entry name" value="Palmitoyltrfase_DHHC"/>
</dbReference>
<dbReference type="Pfam" id="PF12796">
    <property type="entry name" value="Ank_2"/>
    <property type="match status" value="2"/>
</dbReference>
<keyword evidence="6 8" id="KW-0472">Membrane</keyword>
<feature type="compositionally biased region" description="Gly residues" evidence="9">
    <location>
        <begin position="39"/>
        <end position="53"/>
    </location>
</feature>
<dbReference type="eggNOG" id="KOG0509">
    <property type="taxonomic scope" value="Eukaryota"/>
</dbReference>
<dbReference type="Pfam" id="PF01529">
    <property type="entry name" value="DHHC"/>
    <property type="match status" value="1"/>
</dbReference>
<evidence type="ECO:0000256" key="3">
    <source>
        <dbReference type="ARBA" id="ARBA00022737"/>
    </source>
</evidence>
<organism evidence="11 12">
    <name type="scientific">Capsaspora owczarzaki (strain ATCC 30864)</name>
    <dbReference type="NCBI Taxonomy" id="595528"/>
    <lineage>
        <taxon>Eukaryota</taxon>
        <taxon>Filasterea</taxon>
        <taxon>Capsaspora</taxon>
    </lineage>
</organism>
<keyword evidence="8" id="KW-0808">Transferase</keyword>
<comment type="catalytic activity">
    <reaction evidence="8">
        <text>L-cysteinyl-[protein] + hexadecanoyl-CoA = S-hexadecanoyl-L-cysteinyl-[protein] + CoA</text>
        <dbReference type="Rhea" id="RHEA:36683"/>
        <dbReference type="Rhea" id="RHEA-COMP:10131"/>
        <dbReference type="Rhea" id="RHEA-COMP:11032"/>
        <dbReference type="ChEBI" id="CHEBI:29950"/>
        <dbReference type="ChEBI" id="CHEBI:57287"/>
        <dbReference type="ChEBI" id="CHEBI:57379"/>
        <dbReference type="ChEBI" id="CHEBI:74151"/>
        <dbReference type="EC" id="2.3.1.225"/>
    </reaction>
</comment>
<gene>
    <name evidence="11" type="ORF">CAOG_001558</name>
</gene>
<dbReference type="PANTHER" id="PTHR24161">
    <property type="entry name" value="ANK_REP_REGION DOMAIN-CONTAINING PROTEIN-RELATED"/>
    <property type="match status" value="1"/>
</dbReference>
<dbReference type="Proteomes" id="UP000008743">
    <property type="component" value="Unassembled WGS sequence"/>
</dbReference>
<keyword evidence="3" id="KW-0677">Repeat</keyword>
<comment type="domain">
    <text evidence="8">The DHHC domain is required for palmitoyltransferase activity.</text>
</comment>
<feature type="domain" description="Palmitoyltransferase DHHC" evidence="10">
    <location>
        <begin position="454"/>
        <end position="583"/>
    </location>
</feature>
<evidence type="ECO:0000259" key="10">
    <source>
        <dbReference type="Pfam" id="PF01529"/>
    </source>
</evidence>
<evidence type="ECO:0000313" key="11">
    <source>
        <dbReference type="EMBL" id="KJE90217.1"/>
    </source>
</evidence>
<keyword evidence="8" id="KW-0012">Acyltransferase</keyword>
<dbReference type="EMBL" id="KE346361">
    <property type="protein sequence ID" value="KJE90217.1"/>
    <property type="molecule type" value="Genomic_DNA"/>
</dbReference>
<feature type="transmembrane region" description="Helical" evidence="8">
    <location>
        <begin position="364"/>
        <end position="384"/>
    </location>
</feature>
<dbReference type="RefSeq" id="XP_004364426.2">
    <property type="nucleotide sequence ID" value="XM_004364369.2"/>
</dbReference>
<evidence type="ECO:0000256" key="7">
    <source>
        <dbReference type="PROSITE-ProRule" id="PRU00023"/>
    </source>
</evidence>
<feature type="repeat" description="ANK" evidence="7">
    <location>
        <begin position="160"/>
        <end position="192"/>
    </location>
</feature>
<keyword evidence="4 8" id="KW-1133">Transmembrane helix</keyword>
<dbReference type="InParanoid" id="A0A0D2VJP7"/>
<evidence type="ECO:0000256" key="5">
    <source>
        <dbReference type="ARBA" id="ARBA00023043"/>
    </source>
</evidence>
<dbReference type="EC" id="2.3.1.225" evidence="8"/>
<feature type="transmembrane region" description="Helical" evidence="8">
    <location>
        <begin position="536"/>
        <end position="565"/>
    </location>
</feature>
<name>A0A0D2VJP7_CAPO3</name>
<dbReference type="PROSITE" id="PS50297">
    <property type="entry name" value="ANK_REP_REGION"/>
    <property type="match status" value="2"/>
</dbReference>
<dbReference type="Gene3D" id="1.25.40.20">
    <property type="entry name" value="Ankyrin repeat-containing domain"/>
    <property type="match status" value="2"/>
</dbReference>
<evidence type="ECO:0000256" key="2">
    <source>
        <dbReference type="ARBA" id="ARBA00022692"/>
    </source>
</evidence>
<protein>
    <recommendedName>
        <fullName evidence="8">Palmitoyltransferase</fullName>
        <ecNumber evidence="8">2.3.1.225</ecNumber>
    </recommendedName>
</protein>
<dbReference type="PhylomeDB" id="A0A0D2VJP7"/>
<evidence type="ECO:0000256" key="6">
    <source>
        <dbReference type="ARBA" id="ARBA00023136"/>
    </source>
</evidence>
<dbReference type="InterPro" id="IPR002110">
    <property type="entry name" value="Ankyrin_rpt"/>
</dbReference>
<evidence type="ECO:0000256" key="8">
    <source>
        <dbReference type="RuleBase" id="RU079119"/>
    </source>
</evidence>
<feature type="repeat" description="ANK" evidence="7">
    <location>
        <begin position="257"/>
        <end position="289"/>
    </location>
</feature>
<comment type="subcellular location">
    <subcellularLocation>
        <location evidence="1">Membrane</location>
        <topology evidence="1">Multi-pass membrane protein</topology>
    </subcellularLocation>
</comment>
<keyword evidence="12" id="KW-1185">Reference proteome</keyword>
<evidence type="ECO:0000256" key="1">
    <source>
        <dbReference type="ARBA" id="ARBA00004141"/>
    </source>
</evidence>
<dbReference type="PROSITE" id="PS50088">
    <property type="entry name" value="ANK_REPEAT"/>
    <property type="match status" value="2"/>
</dbReference>
<dbReference type="InterPro" id="IPR036770">
    <property type="entry name" value="Ankyrin_rpt-contain_sf"/>
</dbReference>
<comment type="similarity">
    <text evidence="8">Belongs to the DHHC palmitoyltransferase family.</text>
</comment>
<dbReference type="OrthoDB" id="331948at2759"/>
<dbReference type="SUPFAM" id="SSF48403">
    <property type="entry name" value="Ankyrin repeat"/>
    <property type="match status" value="1"/>
</dbReference>
<dbReference type="AlphaFoldDB" id="A0A0D2VJP7"/>
<evidence type="ECO:0000256" key="4">
    <source>
        <dbReference type="ARBA" id="ARBA00022989"/>
    </source>
</evidence>
<dbReference type="STRING" id="595528.A0A0D2VJP7"/>
<proteinExistence type="inferred from homology"/>
<evidence type="ECO:0000313" key="12">
    <source>
        <dbReference type="Proteomes" id="UP000008743"/>
    </source>
</evidence>